<dbReference type="OrthoDB" id="414826at2759"/>
<dbReference type="SUPFAM" id="SSF55797">
    <property type="entry name" value="PR-1-like"/>
    <property type="match status" value="1"/>
</dbReference>
<dbReference type="Gene3D" id="3.40.33.10">
    <property type="entry name" value="CAP"/>
    <property type="match status" value="1"/>
</dbReference>
<comment type="caution">
    <text evidence="1">The sequence shown here is derived from an EMBL/GenBank/DDBJ whole genome shotgun (WGS) entry which is preliminary data.</text>
</comment>
<protein>
    <recommendedName>
        <fullName evidence="3">SCP domain-containing protein</fullName>
    </recommendedName>
</protein>
<dbReference type="Proteomes" id="UP000024635">
    <property type="component" value="Unassembled WGS sequence"/>
</dbReference>
<organism evidence="1 2">
    <name type="scientific">Ancylostoma ceylanicum</name>
    <dbReference type="NCBI Taxonomy" id="53326"/>
    <lineage>
        <taxon>Eukaryota</taxon>
        <taxon>Metazoa</taxon>
        <taxon>Ecdysozoa</taxon>
        <taxon>Nematoda</taxon>
        <taxon>Chromadorea</taxon>
        <taxon>Rhabditida</taxon>
        <taxon>Rhabditina</taxon>
        <taxon>Rhabditomorpha</taxon>
        <taxon>Strongyloidea</taxon>
        <taxon>Ancylostomatidae</taxon>
        <taxon>Ancylostomatinae</taxon>
        <taxon>Ancylostoma</taxon>
    </lineage>
</organism>
<sequence>MATWWGQLARFGMRSNMMSYASENRIGDRNVVKWAKMARWNNKEVGCAVRKCGTFFYTACISNPGGNNINQHFYKVGAVCSDCPKGQCDGQALCRW</sequence>
<dbReference type="AlphaFoldDB" id="A0A016TDU2"/>
<dbReference type="EMBL" id="JARK01001448">
    <property type="protein sequence ID" value="EYC00871.1"/>
    <property type="molecule type" value="Genomic_DNA"/>
</dbReference>
<accession>A0A016TDU2</accession>
<dbReference type="STRING" id="53326.A0A016TDU2"/>
<proteinExistence type="predicted"/>
<reference evidence="2" key="1">
    <citation type="journal article" date="2015" name="Nat. Genet.">
        <title>The genome and transcriptome of the zoonotic hookworm Ancylostoma ceylanicum identify infection-specific gene families.</title>
        <authorList>
            <person name="Schwarz E.M."/>
            <person name="Hu Y."/>
            <person name="Antoshechkin I."/>
            <person name="Miller M.M."/>
            <person name="Sternberg P.W."/>
            <person name="Aroian R.V."/>
        </authorList>
    </citation>
    <scope>NUCLEOTIDE SEQUENCE</scope>
    <source>
        <strain evidence="2">HY135</strain>
    </source>
</reference>
<evidence type="ECO:0000313" key="1">
    <source>
        <dbReference type="EMBL" id="EYC00871.1"/>
    </source>
</evidence>
<dbReference type="InterPro" id="IPR035940">
    <property type="entry name" value="CAP_sf"/>
</dbReference>
<evidence type="ECO:0008006" key="3">
    <source>
        <dbReference type="Google" id="ProtNLM"/>
    </source>
</evidence>
<name>A0A016TDU2_9BILA</name>
<evidence type="ECO:0000313" key="2">
    <source>
        <dbReference type="Proteomes" id="UP000024635"/>
    </source>
</evidence>
<keyword evidence="2" id="KW-1185">Reference proteome</keyword>
<gene>
    <name evidence="1" type="primary">Acey_s0112.g308</name>
    <name evidence="1" type="ORF">Y032_0112g308</name>
</gene>